<keyword evidence="3" id="KW-1185">Reference proteome</keyword>
<evidence type="ECO:0000313" key="2">
    <source>
        <dbReference type="EMBL" id="WJZ95039.1"/>
    </source>
</evidence>
<evidence type="ECO:0000256" key="1">
    <source>
        <dbReference type="SAM" id="Phobius"/>
    </source>
</evidence>
<dbReference type="Proteomes" id="UP001227230">
    <property type="component" value="Chromosome 9"/>
</dbReference>
<keyword evidence="1" id="KW-0472">Membrane</keyword>
<name>A0ABY9CJ01_VITVI</name>
<keyword evidence="1" id="KW-0812">Transmembrane</keyword>
<reference evidence="2 3" key="1">
    <citation type="journal article" date="2023" name="Hortic Res">
        <title>The complete reference genome for grapevine (Vitis vinifera L.) genetics and breeding.</title>
        <authorList>
            <person name="Shi X."/>
            <person name="Cao S."/>
            <person name="Wang X."/>
            <person name="Huang S."/>
            <person name="Wang Y."/>
            <person name="Liu Z."/>
            <person name="Liu W."/>
            <person name="Leng X."/>
            <person name="Peng Y."/>
            <person name="Wang N."/>
            <person name="Wang Y."/>
            <person name="Ma Z."/>
            <person name="Xu X."/>
            <person name="Zhang F."/>
            <person name="Xue H."/>
            <person name="Zhong H."/>
            <person name="Wang Y."/>
            <person name="Zhang K."/>
            <person name="Velt A."/>
            <person name="Avia K."/>
            <person name="Holtgrawe D."/>
            <person name="Grimplet J."/>
            <person name="Matus J.T."/>
            <person name="Ware D."/>
            <person name="Wu X."/>
            <person name="Wang H."/>
            <person name="Liu C."/>
            <person name="Fang Y."/>
            <person name="Rustenholz C."/>
            <person name="Cheng Z."/>
            <person name="Xiao H."/>
            <person name="Zhou Y."/>
        </authorList>
    </citation>
    <scope>NUCLEOTIDE SEQUENCE [LARGE SCALE GENOMIC DNA]</scope>
    <source>
        <strain evidence="3">cv. Pinot noir / PN40024</strain>
        <tissue evidence="2">Leaf</tissue>
    </source>
</reference>
<gene>
    <name evidence="2" type="ORF">VitviT2T_013836</name>
</gene>
<feature type="transmembrane region" description="Helical" evidence="1">
    <location>
        <begin position="72"/>
        <end position="94"/>
    </location>
</feature>
<protein>
    <submittedName>
        <fullName evidence="2">Uncharacterized protein</fullName>
    </submittedName>
</protein>
<sequence>MNLISSTPSPVYQCKKTFPLNRVVNYSFIRLNISWIEAELLKKVDAIERPLGGMSQILDLTMLGIKSKHEEFLFWTLITCSSTSLEIILPLNIVDAMR</sequence>
<keyword evidence="1" id="KW-1133">Transmembrane helix</keyword>
<dbReference type="EMBL" id="CP126656">
    <property type="protein sequence ID" value="WJZ95039.1"/>
    <property type="molecule type" value="Genomic_DNA"/>
</dbReference>
<evidence type="ECO:0000313" key="3">
    <source>
        <dbReference type="Proteomes" id="UP001227230"/>
    </source>
</evidence>
<proteinExistence type="predicted"/>
<organism evidence="2 3">
    <name type="scientific">Vitis vinifera</name>
    <name type="common">Grape</name>
    <dbReference type="NCBI Taxonomy" id="29760"/>
    <lineage>
        <taxon>Eukaryota</taxon>
        <taxon>Viridiplantae</taxon>
        <taxon>Streptophyta</taxon>
        <taxon>Embryophyta</taxon>
        <taxon>Tracheophyta</taxon>
        <taxon>Spermatophyta</taxon>
        <taxon>Magnoliopsida</taxon>
        <taxon>eudicotyledons</taxon>
        <taxon>Gunneridae</taxon>
        <taxon>Pentapetalae</taxon>
        <taxon>rosids</taxon>
        <taxon>Vitales</taxon>
        <taxon>Vitaceae</taxon>
        <taxon>Viteae</taxon>
        <taxon>Vitis</taxon>
    </lineage>
</organism>
<accession>A0ABY9CJ01</accession>